<evidence type="ECO:0000256" key="1">
    <source>
        <dbReference type="SAM" id="MobiDB-lite"/>
    </source>
</evidence>
<gene>
    <name evidence="3" type="ORF">B841_08080</name>
</gene>
<dbReference type="HOGENOM" id="CLU_051796_0_0_11"/>
<protein>
    <recommendedName>
        <fullName evidence="2">Serine aminopeptidase S33 domain-containing protein</fullName>
    </recommendedName>
</protein>
<dbReference type="KEGG" id="cmd:B841_08080"/>
<dbReference type="eggNOG" id="COG2267">
    <property type="taxonomic scope" value="Bacteria"/>
</dbReference>
<dbReference type="Pfam" id="PF12146">
    <property type="entry name" value="Hydrolase_4"/>
    <property type="match status" value="1"/>
</dbReference>
<dbReference type="InterPro" id="IPR051044">
    <property type="entry name" value="MAG_DAG_Lipase"/>
</dbReference>
<dbReference type="OrthoDB" id="9801217at2"/>
<dbReference type="InterPro" id="IPR022742">
    <property type="entry name" value="Hydrolase_4"/>
</dbReference>
<accession>S5SV70</accession>
<evidence type="ECO:0000259" key="2">
    <source>
        <dbReference type="Pfam" id="PF12146"/>
    </source>
</evidence>
<dbReference type="Proteomes" id="UP000015388">
    <property type="component" value="Chromosome"/>
</dbReference>
<feature type="region of interest" description="Disordered" evidence="1">
    <location>
        <begin position="1"/>
        <end position="40"/>
    </location>
</feature>
<dbReference type="PATRIC" id="fig|1224163.3.peg.1623"/>
<dbReference type="STRING" id="1224163.B841_08080"/>
<feature type="compositionally biased region" description="Basic and acidic residues" evidence="1">
    <location>
        <begin position="11"/>
        <end position="33"/>
    </location>
</feature>
<evidence type="ECO:0000313" key="3">
    <source>
        <dbReference type="EMBL" id="AGS35089.1"/>
    </source>
</evidence>
<dbReference type="RefSeq" id="WP_020935022.1">
    <property type="nucleotide sequence ID" value="NC_021915.1"/>
</dbReference>
<proteinExistence type="predicted"/>
<reference evidence="3 4" key="1">
    <citation type="submission" date="2012-11" db="EMBL/GenBank/DDBJ databases">
        <title>The complete genome sequence of Corynebacterium maris Coryn-1 (=DSM 45190).</title>
        <authorList>
            <person name="Schaffert L."/>
            <person name="Albersmeier A."/>
            <person name="Kalinowski J."/>
            <person name="Ruckert C."/>
        </authorList>
    </citation>
    <scope>NUCLEOTIDE SEQUENCE [LARGE SCALE GENOMIC DNA]</scope>
    <source>
        <strain evidence="4">Coryn-1</strain>
    </source>
</reference>
<organism evidence="3 4">
    <name type="scientific">Corynebacterium maris DSM 45190</name>
    <dbReference type="NCBI Taxonomy" id="1224163"/>
    <lineage>
        <taxon>Bacteria</taxon>
        <taxon>Bacillati</taxon>
        <taxon>Actinomycetota</taxon>
        <taxon>Actinomycetes</taxon>
        <taxon>Mycobacteriales</taxon>
        <taxon>Corynebacteriaceae</taxon>
        <taxon>Corynebacterium</taxon>
    </lineage>
</organism>
<keyword evidence="4" id="KW-1185">Reference proteome</keyword>
<dbReference type="PANTHER" id="PTHR11614">
    <property type="entry name" value="PHOSPHOLIPASE-RELATED"/>
    <property type="match status" value="1"/>
</dbReference>
<sequence length="348" mass="38285">MSTTPGPTDAPSDRWHEDLLGPDFQSRDLHLGPDPEGEGDAVATVVRHRPPGDDADFSGRPALLWVSGMTDYFFQEHVARHFHEHGYAFYAVDLRKCGRARQDGQRWHYSADLANYFPDLTASLSLITEAGHPSLTPIAHSTGGLVAALWLDRLRRTSPARHNRIGGLILNSPWLDMQYPDWLVRLLRPALKAFGAKLPNLKIPGGNLGTYGASIHSSRHGEWDFDTRMKPLGGHPKYVIWLRAVLAGQAKVHRGEVDVGVPALTLCSTKSYLGQPYSAASDTADTVLDVNQIQRWAPALGQDMTVAALDGARHDVFLSLPHAREEALTTSTRWLDERARGTGDQGVS</sequence>
<feature type="domain" description="Serine aminopeptidase S33" evidence="2">
    <location>
        <begin position="63"/>
        <end position="317"/>
    </location>
</feature>
<dbReference type="EMBL" id="CP003924">
    <property type="protein sequence ID" value="AGS35089.1"/>
    <property type="molecule type" value="Genomic_DNA"/>
</dbReference>
<dbReference type="InterPro" id="IPR029058">
    <property type="entry name" value="AB_hydrolase_fold"/>
</dbReference>
<evidence type="ECO:0000313" key="4">
    <source>
        <dbReference type="Proteomes" id="UP000015388"/>
    </source>
</evidence>
<dbReference type="AlphaFoldDB" id="S5SV70"/>
<dbReference type="SUPFAM" id="SSF53474">
    <property type="entry name" value="alpha/beta-Hydrolases"/>
    <property type="match status" value="1"/>
</dbReference>
<dbReference type="Gene3D" id="3.40.50.1820">
    <property type="entry name" value="alpha/beta hydrolase"/>
    <property type="match status" value="1"/>
</dbReference>
<name>S5SV70_9CORY</name>